<dbReference type="PANTHER" id="PTHR30096">
    <property type="entry name" value="4,5-DOPA DIOXYGENASE EXTRADIOL-LIKE PROTEIN"/>
    <property type="match status" value="1"/>
</dbReference>
<evidence type="ECO:0000256" key="2">
    <source>
        <dbReference type="ARBA" id="ARBA00007581"/>
    </source>
</evidence>
<dbReference type="InterPro" id="IPR004183">
    <property type="entry name" value="Xdiol_dOase_suB"/>
</dbReference>
<comment type="caution">
    <text evidence="7">The sequence shown here is derived from an EMBL/GenBank/DDBJ whole genome shotgun (WGS) entry which is preliminary data.</text>
</comment>
<dbReference type="PIRSF" id="PIRSF006157">
    <property type="entry name" value="Doxgns_DODA"/>
    <property type="match status" value="1"/>
</dbReference>
<dbReference type="SUPFAM" id="SSF53213">
    <property type="entry name" value="LigB-like"/>
    <property type="match status" value="1"/>
</dbReference>
<comment type="cofactor">
    <cofactor evidence="1">
        <name>Zn(2+)</name>
        <dbReference type="ChEBI" id="CHEBI:29105"/>
    </cofactor>
</comment>
<dbReference type="GO" id="GO:0016702">
    <property type="term" value="F:oxidoreductase activity, acting on single donors with incorporation of molecular oxygen, incorporation of two atoms of oxygen"/>
    <property type="evidence" value="ECO:0007669"/>
    <property type="project" value="UniProtKB-ARBA"/>
</dbReference>
<evidence type="ECO:0000313" key="8">
    <source>
        <dbReference type="Proteomes" id="UP001489004"/>
    </source>
</evidence>
<evidence type="ECO:0000313" key="7">
    <source>
        <dbReference type="EMBL" id="KAK9811283.1"/>
    </source>
</evidence>
<keyword evidence="5" id="KW-0560">Oxidoreductase</keyword>
<dbReference type="GO" id="GO:0008198">
    <property type="term" value="F:ferrous iron binding"/>
    <property type="evidence" value="ECO:0007669"/>
    <property type="project" value="InterPro"/>
</dbReference>
<protein>
    <recommendedName>
        <fullName evidence="6">Extradiol ring-cleavage dioxygenase class III enzyme subunit B domain-containing protein</fullName>
    </recommendedName>
</protein>
<reference evidence="7 8" key="1">
    <citation type="journal article" date="2024" name="Nat. Commun.">
        <title>Phylogenomics reveals the evolutionary origins of lichenization in chlorophyte algae.</title>
        <authorList>
            <person name="Puginier C."/>
            <person name="Libourel C."/>
            <person name="Otte J."/>
            <person name="Skaloud P."/>
            <person name="Haon M."/>
            <person name="Grisel S."/>
            <person name="Petersen M."/>
            <person name="Berrin J.G."/>
            <person name="Delaux P.M."/>
            <person name="Dal Grande F."/>
            <person name="Keller J."/>
        </authorList>
    </citation>
    <scope>NUCLEOTIDE SEQUENCE [LARGE SCALE GENOMIC DNA]</scope>
    <source>
        <strain evidence="7 8">SAG 2043</strain>
    </source>
</reference>
<name>A0AAW1PT30_9CHLO</name>
<evidence type="ECO:0000256" key="4">
    <source>
        <dbReference type="ARBA" id="ARBA00022833"/>
    </source>
</evidence>
<sequence length="257" mass="27940">MPLLGDPHHSQLVASVAKLRTSLPESLKSVLVITAHWEESQATVSSSKAPPMYYDYGGFPPDAYKIQYPAPGSPELAARTQQLLREANISSTDDPTRGYDHGTFVPLKLLRPEADLPIVQLSLLSSLDPKAHLAIGKALAPLRDEGVLIVGSGSSFHNMKAFMSALRGGGNKIPSKDPSQVFDDYLTDAISNPTHTPEQRLQLLENWESALYARDAHPREEHLLPLMVALGAAQGARGESFSYEIGGLQASSFRWSD</sequence>
<dbReference type="GO" id="GO:0008270">
    <property type="term" value="F:zinc ion binding"/>
    <property type="evidence" value="ECO:0007669"/>
    <property type="project" value="InterPro"/>
</dbReference>
<dbReference type="Proteomes" id="UP001489004">
    <property type="component" value="Unassembled WGS sequence"/>
</dbReference>
<dbReference type="InterPro" id="IPR014436">
    <property type="entry name" value="Extradiol_dOase_DODA"/>
</dbReference>
<organism evidence="7 8">
    <name type="scientific">[Myrmecia] bisecta</name>
    <dbReference type="NCBI Taxonomy" id="41462"/>
    <lineage>
        <taxon>Eukaryota</taxon>
        <taxon>Viridiplantae</taxon>
        <taxon>Chlorophyta</taxon>
        <taxon>core chlorophytes</taxon>
        <taxon>Trebouxiophyceae</taxon>
        <taxon>Trebouxiales</taxon>
        <taxon>Trebouxiaceae</taxon>
        <taxon>Myrmecia</taxon>
    </lineage>
</organism>
<keyword evidence="3" id="KW-0479">Metal-binding</keyword>
<evidence type="ECO:0000256" key="5">
    <source>
        <dbReference type="ARBA" id="ARBA00023002"/>
    </source>
</evidence>
<dbReference type="CDD" id="cd07363">
    <property type="entry name" value="45_DOPA_Dioxygenase"/>
    <property type="match status" value="1"/>
</dbReference>
<keyword evidence="8" id="KW-1185">Reference proteome</keyword>
<dbReference type="Gene3D" id="3.40.830.10">
    <property type="entry name" value="LigB-like"/>
    <property type="match status" value="1"/>
</dbReference>
<feature type="domain" description="Extradiol ring-cleavage dioxygenase class III enzyme subunit B" evidence="6">
    <location>
        <begin position="28"/>
        <end position="243"/>
    </location>
</feature>
<evidence type="ECO:0000256" key="3">
    <source>
        <dbReference type="ARBA" id="ARBA00022723"/>
    </source>
</evidence>
<keyword evidence="4" id="KW-0862">Zinc</keyword>
<dbReference type="PANTHER" id="PTHR30096:SF0">
    <property type="entry name" value="4,5-DOPA DIOXYGENASE EXTRADIOL-LIKE PROTEIN"/>
    <property type="match status" value="1"/>
</dbReference>
<proteinExistence type="inferred from homology"/>
<dbReference type="AlphaFoldDB" id="A0AAW1PT30"/>
<accession>A0AAW1PT30</accession>
<dbReference type="Pfam" id="PF02900">
    <property type="entry name" value="LigB"/>
    <property type="match status" value="1"/>
</dbReference>
<evidence type="ECO:0000259" key="6">
    <source>
        <dbReference type="Pfam" id="PF02900"/>
    </source>
</evidence>
<dbReference type="EMBL" id="JALJOR010000009">
    <property type="protein sequence ID" value="KAK9811283.1"/>
    <property type="molecule type" value="Genomic_DNA"/>
</dbReference>
<gene>
    <name evidence="7" type="ORF">WJX72_001085</name>
</gene>
<evidence type="ECO:0000256" key="1">
    <source>
        <dbReference type="ARBA" id="ARBA00001947"/>
    </source>
</evidence>
<comment type="similarity">
    <text evidence="2">Belongs to the DODA-type extradiol aromatic ring-opening dioxygenase family.</text>
</comment>